<sequence length="117" mass="12444">MDAQFAVGQSVVFRRGVKDPFFSQVRVVEGDTGEIVHLLPDLSPEAVVVKLETPRVQGFSRVVVPRELLQLAPARALEARALEDCETDAAEVVAAAEAVVREAVSAVVPTAGTRPAP</sequence>
<dbReference type="EMBL" id="JAKZBV010000001">
    <property type="protein sequence ID" value="MCH6471498.1"/>
    <property type="molecule type" value="Genomic_DNA"/>
</dbReference>
<keyword evidence="2" id="KW-1185">Reference proteome</keyword>
<evidence type="ECO:0000313" key="1">
    <source>
        <dbReference type="EMBL" id="MCH6471498.1"/>
    </source>
</evidence>
<organism evidence="1 2">
    <name type="scientific">Sinomonas terrae</name>
    <dbReference type="NCBI Taxonomy" id="2908838"/>
    <lineage>
        <taxon>Bacteria</taxon>
        <taxon>Bacillati</taxon>
        <taxon>Actinomycetota</taxon>
        <taxon>Actinomycetes</taxon>
        <taxon>Micrococcales</taxon>
        <taxon>Micrococcaceae</taxon>
        <taxon>Sinomonas</taxon>
    </lineage>
</organism>
<comment type="caution">
    <text evidence="1">The sequence shown here is derived from an EMBL/GenBank/DDBJ whole genome shotgun (WGS) entry which is preliminary data.</text>
</comment>
<evidence type="ECO:0000313" key="2">
    <source>
        <dbReference type="Proteomes" id="UP001202922"/>
    </source>
</evidence>
<dbReference type="RefSeq" id="WP_241055320.1">
    <property type="nucleotide sequence ID" value="NZ_JAKZBV010000001.1"/>
</dbReference>
<protein>
    <recommendedName>
        <fullName evidence="3">KOW domain-containing protein</fullName>
    </recommendedName>
</protein>
<reference evidence="1 2" key="1">
    <citation type="submission" date="2022-03" db="EMBL/GenBank/DDBJ databases">
        <title>Sinomonas sp. isolated from a soil.</title>
        <authorList>
            <person name="Han J."/>
            <person name="Kim D.-U."/>
        </authorList>
    </citation>
    <scope>NUCLEOTIDE SEQUENCE [LARGE SCALE GENOMIC DNA]</scope>
    <source>
        <strain evidence="1 2">5-5</strain>
    </source>
</reference>
<accession>A0ABS9U481</accession>
<name>A0ABS9U481_9MICC</name>
<gene>
    <name evidence="1" type="ORF">L0M17_16180</name>
</gene>
<evidence type="ECO:0008006" key="3">
    <source>
        <dbReference type="Google" id="ProtNLM"/>
    </source>
</evidence>
<proteinExistence type="predicted"/>
<dbReference type="Proteomes" id="UP001202922">
    <property type="component" value="Unassembled WGS sequence"/>
</dbReference>